<dbReference type="OrthoDB" id="8123139at2759"/>
<dbReference type="PANTHER" id="PTHR46599">
    <property type="entry name" value="PIGGYBAC TRANSPOSABLE ELEMENT-DERIVED PROTEIN 4"/>
    <property type="match status" value="1"/>
</dbReference>
<keyword evidence="4" id="KW-1185">Reference proteome</keyword>
<dbReference type="Proteomes" id="UP000036403">
    <property type="component" value="Unassembled WGS sequence"/>
</dbReference>
<evidence type="ECO:0000313" key="3">
    <source>
        <dbReference type="EMBL" id="KMQ90251.1"/>
    </source>
</evidence>
<evidence type="ECO:0000313" key="4">
    <source>
        <dbReference type="Proteomes" id="UP000036403"/>
    </source>
</evidence>
<dbReference type="PaxDb" id="67767-A0A0J7KJ61"/>
<feature type="compositionally biased region" description="Acidic residues" evidence="1">
    <location>
        <begin position="114"/>
        <end position="124"/>
    </location>
</feature>
<feature type="region of interest" description="Disordered" evidence="1">
    <location>
        <begin position="100"/>
        <end position="127"/>
    </location>
</feature>
<organism evidence="3 4">
    <name type="scientific">Lasius niger</name>
    <name type="common">Black garden ant</name>
    <dbReference type="NCBI Taxonomy" id="67767"/>
    <lineage>
        <taxon>Eukaryota</taxon>
        <taxon>Metazoa</taxon>
        <taxon>Ecdysozoa</taxon>
        <taxon>Arthropoda</taxon>
        <taxon>Hexapoda</taxon>
        <taxon>Insecta</taxon>
        <taxon>Pterygota</taxon>
        <taxon>Neoptera</taxon>
        <taxon>Endopterygota</taxon>
        <taxon>Hymenoptera</taxon>
        <taxon>Apocrita</taxon>
        <taxon>Aculeata</taxon>
        <taxon>Formicoidea</taxon>
        <taxon>Formicidae</taxon>
        <taxon>Formicinae</taxon>
        <taxon>Lasius</taxon>
        <taxon>Lasius</taxon>
    </lineage>
</organism>
<feature type="domain" description="PiggyBac transposable element-derived protein" evidence="2">
    <location>
        <begin position="174"/>
        <end position="395"/>
    </location>
</feature>
<dbReference type="EMBL" id="LBMM01006866">
    <property type="protein sequence ID" value="KMQ90251.1"/>
    <property type="molecule type" value="Genomic_DNA"/>
</dbReference>
<name>A0A0J7KJ61_LASNI</name>
<proteinExistence type="predicted"/>
<dbReference type="AlphaFoldDB" id="A0A0J7KJ61"/>
<dbReference type="Pfam" id="PF13843">
    <property type="entry name" value="DDE_Tnp_1_7"/>
    <property type="match status" value="1"/>
</dbReference>
<dbReference type="PANTHER" id="PTHR46599:SF3">
    <property type="entry name" value="PIGGYBAC TRANSPOSABLE ELEMENT-DERIVED PROTEIN 4"/>
    <property type="match status" value="1"/>
</dbReference>
<evidence type="ECO:0000259" key="2">
    <source>
        <dbReference type="Pfam" id="PF13843"/>
    </source>
</evidence>
<accession>A0A0J7KJ61</accession>
<dbReference type="InterPro" id="IPR029526">
    <property type="entry name" value="PGBD"/>
</dbReference>
<gene>
    <name evidence="3" type="ORF">RF55_10010</name>
</gene>
<sequence>MHVVKSYTGGVQTYPTGHNYANISRVAQATLPRLHVFSVPIRISQQEDARREQVLVVLSIMNRNLSTQTIQDLLQETTDSEPEDVDEFRADLQDEADDISDAETEVSDHNTESELSEDEEQDEVQTERQSGFFYGKNRYKWAENPPASSRTRAHNIIIHLPGIKSPALEKPNMTPIEAWSLLISSDILNSLVEYTNQKITMSSGNSTANVTYTNHVDIEEMRAFIGLMFLCGIFKSGRENVQSLWSTKVTGRPIFRTVMSLNRFLFLLSCLCFDDLSTREQRKLDDPLALISEIFHAFIANCQANYSCSEYLTVDEMLVSFRGRCKFRVYIKSKPGRYGIKIQCLCDAKTFYLFNAFIYHGKENTSREDKRSVPTRTVMKLAKPIYGTNRNITGDTTGFLPSNWSRH</sequence>
<comment type="caution">
    <text evidence="3">The sequence shown here is derived from an EMBL/GenBank/DDBJ whole genome shotgun (WGS) entry which is preliminary data.</text>
</comment>
<reference evidence="3 4" key="1">
    <citation type="submission" date="2015-04" db="EMBL/GenBank/DDBJ databases">
        <title>Lasius niger genome sequencing.</title>
        <authorList>
            <person name="Konorov E.A."/>
            <person name="Nikitin M.A."/>
            <person name="Kirill M.V."/>
            <person name="Chang P."/>
        </authorList>
    </citation>
    <scope>NUCLEOTIDE SEQUENCE [LARGE SCALE GENOMIC DNA]</scope>
    <source>
        <tissue evidence="3">Whole</tissue>
    </source>
</reference>
<evidence type="ECO:0000256" key="1">
    <source>
        <dbReference type="SAM" id="MobiDB-lite"/>
    </source>
</evidence>
<protein>
    <submittedName>
        <fullName evidence="3">Piggybac transposable element-derived protein 4-like protein</fullName>
    </submittedName>
</protein>
<dbReference type="STRING" id="67767.A0A0J7KJ61"/>